<dbReference type="InterPro" id="IPR001164">
    <property type="entry name" value="ArfGAP_dom"/>
</dbReference>
<dbReference type="PRINTS" id="PR00405">
    <property type="entry name" value="REVINTRACTNG"/>
</dbReference>
<evidence type="ECO:0000256" key="3">
    <source>
        <dbReference type="ARBA" id="ARBA00022737"/>
    </source>
</evidence>
<dbReference type="PROSITE" id="PS50003">
    <property type="entry name" value="PH_DOMAIN"/>
    <property type="match status" value="1"/>
</dbReference>
<dbReference type="SUPFAM" id="SSF103657">
    <property type="entry name" value="BAR/IMD domain-like"/>
    <property type="match status" value="1"/>
</dbReference>
<feature type="compositionally biased region" description="Polar residues" evidence="10">
    <location>
        <begin position="584"/>
        <end position="599"/>
    </location>
</feature>
<dbReference type="FunFam" id="1.20.1270.60:FF:000025">
    <property type="entry name" value="arf-GAP with coiled-coil, ANK repeat and PH domain-containing protein 2"/>
    <property type="match status" value="1"/>
</dbReference>
<dbReference type="InterPro" id="IPR045258">
    <property type="entry name" value="ACAP1/2/3-like"/>
</dbReference>
<dbReference type="CDD" id="cd13250">
    <property type="entry name" value="PH_ACAP"/>
    <property type="match status" value="1"/>
</dbReference>
<feature type="domain" description="PH" evidence="11">
    <location>
        <begin position="265"/>
        <end position="361"/>
    </location>
</feature>
<evidence type="ECO:0000256" key="4">
    <source>
        <dbReference type="ARBA" id="ARBA00022771"/>
    </source>
</evidence>
<evidence type="ECO:0000313" key="13">
    <source>
        <dbReference type="EMBL" id="CAG6704368.1"/>
    </source>
</evidence>
<dbReference type="FunFam" id="2.30.29.30:FF:000384">
    <property type="entry name" value="Uncharacterized protein, isoform A"/>
    <property type="match status" value="1"/>
</dbReference>
<organism evidence="13">
    <name type="scientific">Cacopsylla melanoneura</name>
    <dbReference type="NCBI Taxonomy" id="428564"/>
    <lineage>
        <taxon>Eukaryota</taxon>
        <taxon>Metazoa</taxon>
        <taxon>Ecdysozoa</taxon>
        <taxon>Arthropoda</taxon>
        <taxon>Hexapoda</taxon>
        <taxon>Insecta</taxon>
        <taxon>Pterygota</taxon>
        <taxon>Neoptera</taxon>
        <taxon>Paraneoptera</taxon>
        <taxon>Hemiptera</taxon>
        <taxon>Sternorrhyncha</taxon>
        <taxon>Psylloidea</taxon>
        <taxon>Psyllidae</taxon>
        <taxon>Psyllinae</taxon>
        <taxon>Cacopsylla</taxon>
    </lineage>
</organism>
<dbReference type="EMBL" id="HBUF01341626">
    <property type="protein sequence ID" value="CAG6704368.1"/>
    <property type="molecule type" value="Transcribed_RNA"/>
</dbReference>
<dbReference type="InterPro" id="IPR037278">
    <property type="entry name" value="ARFGAP/RecO"/>
</dbReference>
<evidence type="ECO:0000256" key="9">
    <source>
        <dbReference type="SAM" id="Coils"/>
    </source>
</evidence>
<dbReference type="SMART" id="SM00233">
    <property type="entry name" value="PH"/>
    <property type="match status" value="1"/>
</dbReference>
<dbReference type="Gene3D" id="1.25.40.20">
    <property type="entry name" value="Ankyrin repeat-containing domain"/>
    <property type="match status" value="1"/>
</dbReference>
<evidence type="ECO:0000256" key="10">
    <source>
        <dbReference type="SAM" id="MobiDB-lite"/>
    </source>
</evidence>
<dbReference type="Pfam" id="PF16746">
    <property type="entry name" value="BAR_3"/>
    <property type="match status" value="1"/>
</dbReference>
<accession>A0A8D8XP80</accession>
<feature type="coiled-coil region" evidence="9">
    <location>
        <begin position="21"/>
        <end position="48"/>
    </location>
</feature>
<sequence>MSTLIDVEECLQDSPKFRSLIEEQELGLENLEHRMEKVLKVCNSMIEAGKTYVANQSQFANTLWELNICFRDDRNTNVQLNKIIHTLQEMNKFQTILLDQATRTIVKNIHSFIKEDIKEVTETKSHFNKVSADLDLALQKHSAASKTKPLEIEETKNLLTATRALFRHTGLDHLNTITLLHTRKRHLLLSTLVSYIQACRTYFHQGYDLYEGLEPFIKHLDEEMVTAKQEAVKLGKTLNERHSLVNSDDLVPNSIISSQVTTKPRPRMQGYLFKRTTNAFKTWNRRWFYLNDKQFVYRKRSGEEHATIMEEDMRLCSVRPALDQERRFCFEVISPNKSHMVQADSEESYRAWIQALQECIGAAIQGSKDRHVTDEEDSCHVTSQINGPQDSTKPKKQIWEALLKIPGNSVCCDCGAADPKWASINLGITLCIKCSGVHRSLGVQFSKVRSLTLDSWEAEVIKVMAELGNSVVNAVYLGNLPPHQQSLIISPSCDTMVRKAWIRKKYIEKAHVKCLATLGAGQGGGGGRGSVSTPPPDEKPGARLPKLVIRKWSVRKIRRRTRSVDNKAKQLKLQGDNQVYGVESGTSQASGDTGDQTKPGTKGTAGAKEQNPGDKTFSRTIENVQTMDIRDLEDDLHLAKTDLDLMSIMETFKLPHDESIVQEEKTIAHGNYANSNGETPVTITEPSPTTPVKAIARKISADTTHLLADAASNVQEYRKQSPRNSRKSFNEDNAHPGEVNSGGEREMEQTGGGVRKQSALYSILKGTKDGKSEEDTKGGDRRKSHLDADQEEGEGEVKEASEASDSSIYTTASDRTTSRFTSCSDIPNIEITGPESGKVSESGEVYVFGDSLTIHSGDDLSNDPNLMMLSSDDSSVESDSDVAVATDDLSDLSPELLLYRASTVHNLPVMCHALALGVDKEWTNPHDNNRTYLHQAVISNSVMACEYLILNGIKLNHPDAERKTPLYLATELGHTGQVCLLLKHKADQHIADVRGLEPLTLAVEKANADIVTLLRLGRLNEEMKESNEHGTNDETFNDVVRDFSTQLT</sequence>
<feature type="region of interest" description="Disordered" evidence="10">
    <location>
        <begin position="522"/>
        <end position="545"/>
    </location>
</feature>
<dbReference type="Gene3D" id="2.30.29.30">
    <property type="entry name" value="Pleckstrin-homology domain (PH domain)/Phosphotyrosine-binding domain (PTB)"/>
    <property type="match status" value="1"/>
</dbReference>
<dbReference type="Gene3D" id="1.20.1270.60">
    <property type="entry name" value="Arfaptin homology (AH) domain/BAR domain"/>
    <property type="match status" value="1"/>
</dbReference>
<dbReference type="InterPro" id="IPR011993">
    <property type="entry name" value="PH-like_dom_sf"/>
</dbReference>
<feature type="compositionally biased region" description="Basic and acidic residues" evidence="10">
    <location>
        <begin position="766"/>
        <end position="788"/>
    </location>
</feature>
<dbReference type="Pfam" id="PF00169">
    <property type="entry name" value="PH"/>
    <property type="match status" value="1"/>
</dbReference>
<evidence type="ECO:0000256" key="5">
    <source>
        <dbReference type="ARBA" id="ARBA00022833"/>
    </source>
</evidence>
<dbReference type="GO" id="GO:0008270">
    <property type="term" value="F:zinc ion binding"/>
    <property type="evidence" value="ECO:0007669"/>
    <property type="project" value="UniProtKB-KW"/>
</dbReference>
<proteinExistence type="predicted"/>
<evidence type="ECO:0000256" key="8">
    <source>
        <dbReference type="PROSITE-ProRule" id="PRU00288"/>
    </source>
</evidence>
<dbReference type="PROSITE" id="PS50088">
    <property type="entry name" value="ANK_REPEAT"/>
    <property type="match status" value="1"/>
</dbReference>
<dbReference type="SUPFAM" id="SSF48403">
    <property type="entry name" value="Ankyrin repeat"/>
    <property type="match status" value="1"/>
</dbReference>
<feature type="domain" description="Arf-GAP" evidence="12">
    <location>
        <begin position="396"/>
        <end position="509"/>
    </location>
</feature>
<dbReference type="Gene3D" id="1.10.220.150">
    <property type="entry name" value="Arf GTPase activating protein"/>
    <property type="match status" value="1"/>
</dbReference>
<feature type="repeat" description="ANK" evidence="7">
    <location>
        <begin position="961"/>
        <end position="993"/>
    </location>
</feature>
<keyword evidence="5" id="KW-0862">Zinc</keyword>
<keyword evidence="2" id="KW-0479">Metal-binding</keyword>
<protein>
    <submittedName>
        <fullName evidence="13">Arf-GAP with coiled-coil, ANK repeat and PH domain-containing protein 2</fullName>
    </submittedName>
</protein>
<keyword evidence="9" id="KW-0175">Coiled coil</keyword>
<keyword evidence="4 8" id="KW-0863">Zinc-finger</keyword>
<dbReference type="InterPro" id="IPR002110">
    <property type="entry name" value="Ankyrin_rpt"/>
</dbReference>
<dbReference type="PROSITE" id="PS50115">
    <property type="entry name" value="ARFGAP"/>
    <property type="match status" value="1"/>
</dbReference>
<name>A0A8D8XP80_9HEMI</name>
<dbReference type="PANTHER" id="PTHR23180">
    <property type="entry name" value="CENTAURIN/ARF"/>
    <property type="match status" value="1"/>
</dbReference>
<feature type="compositionally biased region" description="Polar residues" evidence="10">
    <location>
        <begin position="805"/>
        <end position="825"/>
    </location>
</feature>
<dbReference type="SMART" id="SM00105">
    <property type="entry name" value="ArfGap"/>
    <property type="match status" value="1"/>
</dbReference>
<dbReference type="SMART" id="SM00248">
    <property type="entry name" value="ANK"/>
    <property type="match status" value="3"/>
</dbReference>
<reference evidence="13" key="1">
    <citation type="submission" date="2021-05" db="EMBL/GenBank/DDBJ databases">
        <authorList>
            <person name="Alioto T."/>
            <person name="Alioto T."/>
            <person name="Gomez Garrido J."/>
        </authorList>
    </citation>
    <scope>NUCLEOTIDE SEQUENCE</scope>
</reference>
<dbReference type="InterPro" id="IPR038508">
    <property type="entry name" value="ArfGAP_dom_sf"/>
</dbReference>
<evidence type="ECO:0000256" key="7">
    <source>
        <dbReference type="PROSITE-ProRule" id="PRU00023"/>
    </source>
</evidence>
<dbReference type="SUPFAM" id="SSF57863">
    <property type="entry name" value="ArfGap/RecO-like zinc finger"/>
    <property type="match status" value="1"/>
</dbReference>
<dbReference type="PANTHER" id="PTHR23180:SF399">
    <property type="entry name" value="BLOWN FUSE, ISOFORM A-RELATED"/>
    <property type="match status" value="1"/>
</dbReference>
<feature type="region of interest" description="Disordered" evidence="10">
    <location>
        <begin position="560"/>
        <end position="618"/>
    </location>
</feature>
<evidence type="ECO:0000256" key="6">
    <source>
        <dbReference type="ARBA" id="ARBA00023043"/>
    </source>
</evidence>
<keyword evidence="3" id="KW-0677">Repeat</keyword>
<dbReference type="InterPro" id="IPR001849">
    <property type="entry name" value="PH_domain"/>
</dbReference>
<evidence type="ECO:0000259" key="11">
    <source>
        <dbReference type="PROSITE" id="PS50003"/>
    </source>
</evidence>
<evidence type="ECO:0000256" key="1">
    <source>
        <dbReference type="ARBA" id="ARBA00022468"/>
    </source>
</evidence>
<keyword evidence="6 7" id="KW-0040">ANK repeat</keyword>
<dbReference type="Pfam" id="PF01412">
    <property type="entry name" value="ArfGap"/>
    <property type="match status" value="1"/>
</dbReference>
<dbReference type="SUPFAM" id="SSF50729">
    <property type="entry name" value="PH domain-like"/>
    <property type="match status" value="1"/>
</dbReference>
<dbReference type="InterPro" id="IPR004148">
    <property type="entry name" value="BAR_dom"/>
</dbReference>
<dbReference type="AlphaFoldDB" id="A0A8D8XP80"/>
<dbReference type="FunFam" id="1.10.220.150:FF:000009">
    <property type="entry name" value="stromal membrane-associated protein 1 isoform X1"/>
    <property type="match status" value="1"/>
</dbReference>
<dbReference type="GO" id="GO:0005096">
    <property type="term" value="F:GTPase activator activity"/>
    <property type="evidence" value="ECO:0007669"/>
    <property type="project" value="UniProtKB-KW"/>
</dbReference>
<dbReference type="CDD" id="cd07603">
    <property type="entry name" value="BAR_ACAPs"/>
    <property type="match status" value="1"/>
</dbReference>
<feature type="region of interest" description="Disordered" evidence="10">
    <location>
        <begin position="711"/>
        <end position="840"/>
    </location>
</feature>
<keyword evidence="1" id="KW-0343">GTPase activation</keyword>
<evidence type="ECO:0000256" key="2">
    <source>
        <dbReference type="ARBA" id="ARBA00022723"/>
    </source>
</evidence>
<dbReference type="InterPro" id="IPR036770">
    <property type="entry name" value="Ankyrin_rpt-contain_sf"/>
</dbReference>
<evidence type="ECO:0000259" key="12">
    <source>
        <dbReference type="PROSITE" id="PS50115"/>
    </source>
</evidence>
<dbReference type="InterPro" id="IPR027267">
    <property type="entry name" value="AH/BAR_dom_sf"/>
</dbReference>
<dbReference type="EMBL" id="HBUF01341628">
    <property type="protein sequence ID" value="CAG6704372.1"/>
    <property type="molecule type" value="Transcribed_RNA"/>
</dbReference>
<dbReference type="Pfam" id="PF12796">
    <property type="entry name" value="Ank_2"/>
    <property type="match status" value="1"/>
</dbReference>
<dbReference type="GO" id="GO:0005737">
    <property type="term" value="C:cytoplasm"/>
    <property type="evidence" value="ECO:0007669"/>
    <property type="project" value="InterPro"/>
</dbReference>